<dbReference type="SUPFAM" id="SSF47769">
    <property type="entry name" value="SAM/Pointed domain"/>
    <property type="match status" value="1"/>
</dbReference>
<evidence type="ECO:0000256" key="4">
    <source>
        <dbReference type="ARBA" id="ARBA00022737"/>
    </source>
</evidence>
<dbReference type="AlphaFoldDB" id="A0A2H8TLC4"/>
<evidence type="ECO:0000256" key="8">
    <source>
        <dbReference type="PROSITE-ProRule" id="PRU00023"/>
    </source>
</evidence>
<reference evidence="10" key="1">
    <citation type="submission" date="2017-10" db="EMBL/GenBank/DDBJ databases">
        <title>Transcriptome Assembly of Sugarcane Aphid Adults.</title>
        <authorList>
            <person name="Scully E.D."/>
            <person name="Palmer N.A."/>
            <person name="Geib S.M."/>
            <person name="Sarath G."/>
            <person name="Sattler S.E."/>
        </authorList>
    </citation>
    <scope>NUCLEOTIDE SEQUENCE</scope>
    <source>
        <tissue evidence="10">Whole body</tissue>
    </source>
</reference>
<evidence type="ECO:0000313" key="10">
    <source>
        <dbReference type="EMBL" id="MBW14078.1"/>
    </source>
</evidence>
<dbReference type="Gene3D" id="1.10.150.50">
    <property type="entry name" value="Transcription Factor, Ets-1"/>
    <property type="match status" value="1"/>
</dbReference>
<accession>A0A2H8TLC4</accession>
<dbReference type="EMBL" id="GFXV01002273">
    <property type="protein sequence ID" value="MBW14078.1"/>
    <property type="molecule type" value="Transcribed_RNA"/>
</dbReference>
<feature type="repeat" description="ANK" evidence="8">
    <location>
        <begin position="167"/>
        <end position="199"/>
    </location>
</feature>
<dbReference type="GO" id="GO:0003950">
    <property type="term" value="F:NAD+ poly-ADP-ribosyltransferase activity"/>
    <property type="evidence" value="ECO:0007669"/>
    <property type="project" value="UniProtKB-EC"/>
</dbReference>
<dbReference type="InterPro" id="IPR001660">
    <property type="entry name" value="SAM"/>
</dbReference>
<organism evidence="10">
    <name type="scientific">Melanaphis sacchari</name>
    <dbReference type="NCBI Taxonomy" id="742174"/>
    <lineage>
        <taxon>Eukaryota</taxon>
        <taxon>Metazoa</taxon>
        <taxon>Ecdysozoa</taxon>
        <taxon>Arthropoda</taxon>
        <taxon>Hexapoda</taxon>
        <taxon>Insecta</taxon>
        <taxon>Pterygota</taxon>
        <taxon>Neoptera</taxon>
        <taxon>Paraneoptera</taxon>
        <taxon>Hemiptera</taxon>
        <taxon>Sternorrhyncha</taxon>
        <taxon>Aphidomorpha</taxon>
        <taxon>Aphidoidea</taxon>
        <taxon>Aphididae</taxon>
        <taxon>Aphidini</taxon>
        <taxon>Melanaphis</taxon>
    </lineage>
</organism>
<feature type="repeat" description="ANK" evidence="8">
    <location>
        <begin position="94"/>
        <end position="126"/>
    </location>
</feature>
<keyword evidence="3" id="KW-0548">Nucleotidyltransferase</keyword>
<feature type="repeat" description="ANK" evidence="8">
    <location>
        <begin position="201"/>
        <end position="233"/>
    </location>
</feature>
<keyword evidence="4" id="KW-0677">Repeat</keyword>
<dbReference type="Pfam" id="PF00536">
    <property type="entry name" value="SAM_1"/>
    <property type="match status" value="1"/>
</dbReference>
<feature type="domain" description="SAM" evidence="9">
    <location>
        <begin position="289"/>
        <end position="348"/>
    </location>
</feature>
<dbReference type="OrthoDB" id="448455at2759"/>
<evidence type="ECO:0000256" key="6">
    <source>
        <dbReference type="ARBA" id="ARBA00024347"/>
    </source>
</evidence>
<evidence type="ECO:0000256" key="2">
    <source>
        <dbReference type="ARBA" id="ARBA00022676"/>
    </source>
</evidence>
<dbReference type="PROSITE" id="PS50088">
    <property type="entry name" value="ANK_REPEAT"/>
    <property type="match status" value="3"/>
</dbReference>
<dbReference type="EC" id="2.4.2.30" evidence="1"/>
<dbReference type="InterPro" id="IPR036770">
    <property type="entry name" value="Ankyrin_rpt-contain_sf"/>
</dbReference>
<dbReference type="PROSITE" id="PS50297">
    <property type="entry name" value="ANK_REP_REGION"/>
    <property type="match status" value="3"/>
</dbReference>
<proteinExistence type="inferred from homology"/>
<evidence type="ECO:0000256" key="1">
    <source>
        <dbReference type="ARBA" id="ARBA00012020"/>
    </source>
</evidence>
<comment type="catalytic activity">
    <reaction evidence="7">
        <text>NAD(+) + (ADP-D-ribosyl)n-acceptor = nicotinamide + (ADP-D-ribosyl)n+1-acceptor + H(+).</text>
        <dbReference type="EC" id="2.4.2.30"/>
    </reaction>
</comment>
<comment type="similarity">
    <text evidence="6">Belongs to the ARTD/PARP family.</text>
</comment>
<dbReference type="InterPro" id="IPR002110">
    <property type="entry name" value="Ankyrin_rpt"/>
</dbReference>
<name>A0A2H8TLC4_9HEMI</name>
<dbReference type="Pfam" id="PF12796">
    <property type="entry name" value="Ank_2"/>
    <property type="match status" value="2"/>
</dbReference>
<keyword evidence="2" id="KW-0328">Glycosyltransferase</keyword>
<dbReference type="CDD" id="cd09487">
    <property type="entry name" value="SAM_superfamily"/>
    <property type="match status" value="1"/>
</dbReference>
<protein>
    <recommendedName>
        <fullName evidence="1">NAD(+) ADP-ribosyltransferase</fullName>
        <ecNumber evidence="1">2.4.2.30</ecNumber>
    </recommendedName>
</protein>
<sequence length="463" mass="52934">MKCTLLSTILHHFTPSVPISIKMKFKKNIVPAGWQSDDEYDEFGDIIEHSSYHVKPEAEDFESTLKNACIRNNVSEITRALNSKTVDVNSYLNNSWTALMYAAFNGSLDAVTYLLQNGADPLIEYDCHNVIMCVCNCASVSSELDLLNCLKLLANFDGIDINSKDRTGFTALMYACCNGWLQLVEFLVDHGADIELKDYQSGETALFFAVRYNHVHIVKYLLSKGADKDVVDKKYQTVYRIAENKNMVAILKLLNIDYKNEQLEVYYSEEEHPYWNEVMTELENGFSLDIKSFLETLSMDIYADNLISNNITFKNLLTGSNDQFVDMGITLSPHRKLLATALKCFHTWNWSNNSLYVKKSDINTERIAQTLGIIVRQLHVIDASIKYLGMHSYGLDQQKGQEAINNLKKIRTMEDKIFKILDQKVRKSQVDYIGHKTWSQNLKTNRDKLFASATVILVLLRII</sequence>
<gene>
    <name evidence="10" type="primary">ASZ1_1</name>
</gene>
<evidence type="ECO:0000256" key="3">
    <source>
        <dbReference type="ARBA" id="ARBA00022695"/>
    </source>
</evidence>
<dbReference type="SUPFAM" id="SSF48403">
    <property type="entry name" value="Ankyrin repeat"/>
    <property type="match status" value="1"/>
</dbReference>
<dbReference type="Gene3D" id="1.25.40.20">
    <property type="entry name" value="Ankyrin repeat-containing domain"/>
    <property type="match status" value="1"/>
</dbReference>
<dbReference type="PANTHER" id="PTHR24171">
    <property type="entry name" value="ANKYRIN REPEAT DOMAIN-CONTAINING PROTEIN 39-RELATED"/>
    <property type="match status" value="1"/>
</dbReference>
<dbReference type="GO" id="GO:0016779">
    <property type="term" value="F:nucleotidyltransferase activity"/>
    <property type="evidence" value="ECO:0007669"/>
    <property type="project" value="UniProtKB-KW"/>
</dbReference>
<evidence type="ECO:0000256" key="5">
    <source>
        <dbReference type="ARBA" id="ARBA00023043"/>
    </source>
</evidence>
<dbReference type="InterPro" id="IPR013761">
    <property type="entry name" value="SAM/pointed_sf"/>
</dbReference>
<dbReference type="PROSITE" id="PS50105">
    <property type="entry name" value="SAM_DOMAIN"/>
    <property type="match status" value="1"/>
</dbReference>
<keyword evidence="3" id="KW-0808">Transferase</keyword>
<keyword evidence="5 8" id="KW-0040">ANK repeat</keyword>
<evidence type="ECO:0000259" key="9">
    <source>
        <dbReference type="PROSITE" id="PS50105"/>
    </source>
</evidence>
<dbReference type="SMART" id="SM00248">
    <property type="entry name" value="ANK"/>
    <property type="match status" value="4"/>
</dbReference>
<evidence type="ECO:0000256" key="7">
    <source>
        <dbReference type="ARBA" id="ARBA00033987"/>
    </source>
</evidence>